<keyword evidence="6" id="KW-0969">Cilium</keyword>
<dbReference type="InterPro" id="IPR019776">
    <property type="entry name" value="Flagellar_basal_body_rod_CS"/>
</dbReference>
<keyword evidence="6" id="KW-0282">Flagellum</keyword>
<dbReference type="InterPro" id="IPR020013">
    <property type="entry name" value="Flagellar_FlgE/F/G"/>
</dbReference>
<dbReference type="RefSeq" id="WP_147617831.1">
    <property type="nucleotide sequence ID" value="NZ_JACOQH010000001.1"/>
</dbReference>
<sequence length="266" mass="29192">MVKGLYTAYTGMIMEQNRMDILSNNLANSATNGYKKEGCTAKSFEDQLALKIKDTSEYNIPKPLGYVNMGVKIGETYTDWSQGNFEVTDNAEDLAIAGDGFFALSYTNKQGETSVKYTRDGAFKVNTEGYLVTKDGDYVLNRNGALNGDPGAGSYIRLDPTQTFRVDELGNIIQNNQIVAQVGVVDFEDYNYLQEYGENMYDLVDGGQAVASDAAIEQGTLEKSNVNVVTEMVDMITVSRAYEANQKLIQTIDTTLDKAANNVGKV</sequence>
<dbReference type="Pfam" id="PF22692">
    <property type="entry name" value="LlgE_F_G_D1"/>
    <property type="match status" value="1"/>
</dbReference>
<dbReference type="EMBL" id="JACOQH010000001">
    <property type="protein sequence ID" value="MBC5752825.1"/>
    <property type="molecule type" value="Genomic_DNA"/>
</dbReference>
<feature type="domain" description="Flagellar basal body rod protein N-terminal" evidence="3">
    <location>
        <begin position="5"/>
        <end position="35"/>
    </location>
</feature>
<evidence type="ECO:0000313" key="7">
    <source>
        <dbReference type="Proteomes" id="UP000621540"/>
    </source>
</evidence>
<comment type="subcellular location">
    <subcellularLocation>
        <location evidence="2">Bacterial flagellum basal body</location>
    </subcellularLocation>
</comment>
<dbReference type="InterPro" id="IPR037925">
    <property type="entry name" value="FlgE/F/G-like"/>
</dbReference>
<gene>
    <name evidence="6" type="ORF">H8Z76_02080</name>
</gene>
<organism evidence="6 7">
    <name type="scientific">Roseburia yibonii</name>
    <dbReference type="NCBI Taxonomy" id="2763063"/>
    <lineage>
        <taxon>Bacteria</taxon>
        <taxon>Bacillati</taxon>
        <taxon>Bacillota</taxon>
        <taxon>Clostridia</taxon>
        <taxon>Lachnospirales</taxon>
        <taxon>Lachnospiraceae</taxon>
        <taxon>Roseburia</taxon>
    </lineage>
</organism>
<dbReference type="NCBIfam" id="TIGR03506">
    <property type="entry name" value="FlgEFG_subfam"/>
    <property type="match status" value="1"/>
</dbReference>
<keyword evidence="7" id="KW-1185">Reference proteome</keyword>
<dbReference type="InterPro" id="IPR053967">
    <property type="entry name" value="LlgE_F_G-like_D1"/>
</dbReference>
<comment type="caution">
    <text evidence="6">The sequence shown here is derived from an EMBL/GenBank/DDBJ whole genome shotgun (WGS) entry which is preliminary data.</text>
</comment>
<dbReference type="SUPFAM" id="SSF117143">
    <property type="entry name" value="Flagellar hook protein flgE"/>
    <property type="match status" value="1"/>
</dbReference>
<evidence type="ECO:0000259" key="3">
    <source>
        <dbReference type="Pfam" id="PF00460"/>
    </source>
</evidence>
<keyword evidence="6" id="KW-0966">Cell projection</keyword>
<dbReference type="InterPro" id="IPR010930">
    <property type="entry name" value="Flg_bb/hook_C_dom"/>
</dbReference>
<name>A0ABR7I7C7_9FIRM</name>
<evidence type="ECO:0000256" key="1">
    <source>
        <dbReference type="ARBA" id="ARBA00009677"/>
    </source>
</evidence>
<accession>A0ABR7I7C7</accession>
<dbReference type="InterPro" id="IPR001444">
    <property type="entry name" value="Flag_bb_rod_N"/>
</dbReference>
<dbReference type="Proteomes" id="UP000621540">
    <property type="component" value="Unassembled WGS sequence"/>
</dbReference>
<dbReference type="Pfam" id="PF06429">
    <property type="entry name" value="Flg_bbr_C"/>
    <property type="match status" value="1"/>
</dbReference>
<dbReference type="PROSITE" id="PS00588">
    <property type="entry name" value="FLAGELLA_BB_ROD"/>
    <property type="match status" value="1"/>
</dbReference>
<evidence type="ECO:0000259" key="5">
    <source>
        <dbReference type="Pfam" id="PF22692"/>
    </source>
</evidence>
<evidence type="ECO:0000259" key="4">
    <source>
        <dbReference type="Pfam" id="PF06429"/>
    </source>
</evidence>
<dbReference type="PANTHER" id="PTHR30435:SF19">
    <property type="entry name" value="FLAGELLAR BASAL-BODY ROD PROTEIN FLGG"/>
    <property type="match status" value="1"/>
</dbReference>
<reference evidence="6 7" key="1">
    <citation type="submission" date="2020-08" db="EMBL/GenBank/DDBJ databases">
        <title>Genome public.</title>
        <authorList>
            <person name="Liu C."/>
            <person name="Sun Q."/>
        </authorList>
    </citation>
    <scope>NUCLEOTIDE SEQUENCE [LARGE SCALE GENOMIC DNA]</scope>
    <source>
        <strain evidence="6 7">BX0805</strain>
    </source>
</reference>
<evidence type="ECO:0000256" key="2">
    <source>
        <dbReference type="RuleBase" id="RU362116"/>
    </source>
</evidence>
<keyword evidence="2" id="KW-0975">Bacterial flagellum</keyword>
<proteinExistence type="inferred from homology"/>
<comment type="similarity">
    <text evidence="1 2">Belongs to the flagella basal body rod proteins family.</text>
</comment>
<evidence type="ECO:0000313" key="6">
    <source>
        <dbReference type="EMBL" id="MBC5752825.1"/>
    </source>
</evidence>
<feature type="domain" description="Flagellar hook protein FlgE/F/G-like D1" evidence="5">
    <location>
        <begin position="95"/>
        <end position="170"/>
    </location>
</feature>
<feature type="domain" description="Flagellar basal-body/hook protein C-terminal" evidence="4">
    <location>
        <begin position="218"/>
        <end position="261"/>
    </location>
</feature>
<protein>
    <submittedName>
        <fullName evidence="6">Flagellar hook-basal body protein</fullName>
    </submittedName>
</protein>
<dbReference type="Pfam" id="PF00460">
    <property type="entry name" value="Flg_bb_rod"/>
    <property type="match status" value="1"/>
</dbReference>
<dbReference type="PANTHER" id="PTHR30435">
    <property type="entry name" value="FLAGELLAR PROTEIN"/>
    <property type="match status" value="1"/>
</dbReference>